<reference evidence="2" key="1">
    <citation type="submission" date="2020-08" db="EMBL/GenBank/DDBJ databases">
        <title>Bridging the membrane lipid divide: bacteria of the FCB group superphylum have the potential to synthesize archaeal ether lipids.</title>
        <authorList>
            <person name="Villanueva L."/>
            <person name="von Meijenfeldt F.A.B."/>
            <person name="Westbye A.B."/>
            <person name="Yadav S."/>
            <person name="Hopmans E.C."/>
            <person name="Dutilh B.E."/>
            <person name="Sinninghe Damste J.S."/>
        </authorList>
    </citation>
    <scope>NUCLEOTIDE SEQUENCE</scope>
    <source>
        <strain evidence="2">NIOZ-UU157</strain>
    </source>
</reference>
<accession>A0A7S9SUG9</accession>
<dbReference type="InterPro" id="IPR025667">
    <property type="entry name" value="SprB_repeat"/>
</dbReference>
<organism evidence="2">
    <name type="scientific">Virus NIOZ-UU157</name>
    <dbReference type="NCBI Taxonomy" id="2763269"/>
    <lineage>
        <taxon>Viruses</taxon>
    </lineage>
</organism>
<feature type="domain" description="GEVED" evidence="1">
    <location>
        <begin position="569"/>
        <end position="656"/>
    </location>
</feature>
<protein>
    <recommendedName>
        <fullName evidence="1">GEVED domain-containing protein</fullName>
    </recommendedName>
</protein>
<gene>
    <name evidence="2" type="ORF">NIOZUU157_00389</name>
</gene>
<sequence length="800" mass="83482">MSPVGPYSAGQVVTVTYTLSSFTQLNINWIIAFDIDYGVGWSSISPVSAPGNPGGSGGSWIWDTQNTYPSGLNFGPGYRFQNNWNANWGTSSTGPFTLSFQLVVGNSCTAEDLSIDLNVLGDCQTGGWNNGSCCTDPSYSVYTGNSIPTNNNISILDNTSDISCYGSSDGSISLNISSGISPFTYSWSNGFITASINNLSAGSYDVIVTDAAGCSAALNNIIINEPLEIQISSNTSAISCYGSSDGSISLNISLGTSPYTYSWSNGETTASINNLSTGSYDVIVTDATGCSASLNNIIINEPLEIQISSNTSAISCYGSSDGSISLNISLGTSPYTYSWSNGETTASINNLSTGSYDVIVTDATGCSASLNNIIINEPLEIQISSNTSAISCYGSSDGSISLNISSGISPFTYSWSNGATTASINNLSAGSYDVIVTDATGCSAALNIIINQASTLVYVLNTNDATCFGSSDGNASIDLLASPTPPGTVSTLSYCSSNPNPNLAGAYTNIEEVQLIGDNVSINNNTANAIDFYEDYTTTMYADITEGLVYSVDIAINDMSGTASYSGGVRVFIDFNINGDFTDIGEDIGIIPTPAALGVSTTISFTVPNTGVYGATRMRVVCQDHNSIASSNDIGPCDSPTGWNMPYFGATEDYSIVLNNPNVNATFLWSTGQITDSIYGLSAGNYSVTITDDNGCLTIENFTISSATAITVSADFDQLLCEGIFPNPLSALGSTAGNNYSWTPASDFVNATNQNPVFSNAISTTTSYMVTFTDFNGCVATDSVTITVFPTLTTDPINHN</sequence>
<dbReference type="EMBL" id="MW030566">
    <property type="protein sequence ID" value="QPI16490.1"/>
    <property type="molecule type" value="Genomic_DNA"/>
</dbReference>
<evidence type="ECO:0000313" key="2">
    <source>
        <dbReference type="EMBL" id="QPI16490.1"/>
    </source>
</evidence>
<evidence type="ECO:0000259" key="1">
    <source>
        <dbReference type="Pfam" id="PF20009"/>
    </source>
</evidence>
<proteinExistence type="predicted"/>
<name>A0A7S9SUG9_9VIRU</name>
<dbReference type="Pfam" id="PF20009">
    <property type="entry name" value="GEVED"/>
    <property type="match status" value="1"/>
</dbReference>
<dbReference type="InterPro" id="IPR045474">
    <property type="entry name" value="GEVED"/>
</dbReference>
<dbReference type="Gene3D" id="2.60.40.740">
    <property type="match status" value="5"/>
</dbReference>
<dbReference type="Pfam" id="PF13573">
    <property type="entry name" value="SprB"/>
    <property type="match status" value="4"/>
</dbReference>